<accession>A0AAJ7S9P8</accession>
<dbReference type="FunFam" id="3.40.1280.30:FF:000001">
    <property type="entry name" value="tRNA methyltransferase 10 homolog A"/>
    <property type="match status" value="1"/>
</dbReference>
<reference evidence="9" key="1">
    <citation type="submission" date="2025-08" db="UniProtKB">
        <authorList>
            <consortium name="RefSeq"/>
        </authorList>
    </citation>
    <scope>IDENTIFICATION</scope>
    <source>
        <tissue evidence="9">Whole body</tissue>
    </source>
</reference>
<dbReference type="AlphaFoldDB" id="A0AAJ7S9P8"/>
<evidence type="ECO:0000256" key="4">
    <source>
        <dbReference type="ARBA" id="ARBA00022691"/>
    </source>
</evidence>
<feature type="region of interest" description="Disordered" evidence="6">
    <location>
        <begin position="334"/>
        <end position="353"/>
    </location>
</feature>
<keyword evidence="3" id="KW-0808">Transferase</keyword>
<evidence type="ECO:0000259" key="7">
    <source>
        <dbReference type="PROSITE" id="PS51675"/>
    </source>
</evidence>
<dbReference type="GeneID" id="108629879"/>
<keyword evidence="4" id="KW-0949">S-adenosyl-L-methionine</keyword>
<evidence type="ECO:0000313" key="8">
    <source>
        <dbReference type="Proteomes" id="UP000694925"/>
    </source>
</evidence>
<organism evidence="8 9">
    <name type="scientific">Ceratina calcarata</name>
    <dbReference type="NCBI Taxonomy" id="156304"/>
    <lineage>
        <taxon>Eukaryota</taxon>
        <taxon>Metazoa</taxon>
        <taxon>Ecdysozoa</taxon>
        <taxon>Arthropoda</taxon>
        <taxon>Hexapoda</taxon>
        <taxon>Insecta</taxon>
        <taxon>Pterygota</taxon>
        <taxon>Neoptera</taxon>
        <taxon>Endopterygota</taxon>
        <taxon>Hymenoptera</taxon>
        <taxon>Apocrita</taxon>
        <taxon>Aculeata</taxon>
        <taxon>Apoidea</taxon>
        <taxon>Anthophila</taxon>
        <taxon>Apidae</taxon>
        <taxon>Ceratina</taxon>
        <taxon>Zadontomerus</taxon>
    </lineage>
</organism>
<keyword evidence="8" id="KW-1185">Reference proteome</keyword>
<dbReference type="Proteomes" id="UP000694925">
    <property type="component" value="Unplaced"/>
</dbReference>
<dbReference type="Gene3D" id="3.40.1280.30">
    <property type="match status" value="1"/>
</dbReference>
<sequence length="397" mass="46069">MASPPGDSATSYNLYSPNTKYIFAAIYARWCHEQPENRLSMLRCENMEVEKDTNNTEKLENDALCTVTNTCELDEQMTCCDVDEKLSESHQNLSKRQLKKVRKREKWLERKDEIRLREREKARKKRAHARTNNIDVGPSRKALKRCTMAGSSCKIGITIDLSFGHLMIDKDIAKLTKQILRCYTLNRRVDAPMQFSLTSFGGKAKADMEKHKGYEHWDVKFHEESYLNIYPKEKIIYLTSESENVITHLEHDHVYVIGGLVDHNSHKGLCHRLAAQCNVRHGRLPLDKFLRMKARKVLTVDHVFEILLRVSEGKTWQQAFLQVLPKRNDLQLILPPSGENNDESDPSNRETMDSSLVRANTGITSEVQIGEPEIYRTSERIFSFTPRVCCLHKWYHF</sequence>
<dbReference type="GO" id="GO:0000049">
    <property type="term" value="F:tRNA binding"/>
    <property type="evidence" value="ECO:0007669"/>
    <property type="project" value="TreeGrafter"/>
</dbReference>
<dbReference type="InterPro" id="IPR028564">
    <property type="entry name" value="MT_TRM10-typ"/>
</dbReference>
<dbReference type="CDD" id="cd18101">
    <property type="entry name" value="Trm10euk_A"/>
    <property type="match status" value="1"/>
</dbReference>
<proteinExistence type="predicted"/>
<evidence type="ECO:0000256" key="2">
    <source>
        <dbReference type="ARBA" id="ARBA00022603"/>
    </source>
</evidence>
<dbReference type="GO" id="GO:0002939">
    <property type="term" value="P:tRNA N1-guanine methylation"/>
    <property type="evidence" value="ECO:0007669"/>
    <property type="project" value="TreeGrafter"/>
</dbReference>
<evidence type="ECO:0000256" key="3">
    <source>
        <dbReference type="ARBA" id="ARBA00022679"/>
    </source>
</evidence>
<dbReference type="PROSITE" id="PS51675">
    <property type="entry name" value="SAM_MT_TRM10"/>
    <property type="match status" value="1"/>
</dbReference>
<gene>
    <name evidence="9" type="primary">LOC108629879</name>
</gene>
<evidence type="ECO:0000256" key="5">
    <source>
        <dbReference type="ARBA" id="ARBA00048434"/>
    </source>
</evidence>
<dbReference type="EC" id="2.1.1.221" evidence="1"/>
<dbReference type="GO" id="GO:0052905">
    <property type="term" value="F:tRNA (guanosine(9)-N1)-methyltransferase activity"/>
    <property type="evidence" value="ECO:0007669"/>
    <property type="project" value="UniProtKB-EC"/>
</dbReference>
<evidence type="ECO:0000256" key="1">
    <source>
        <dbReference type="ARBA" id="ARBA00012797"/>
    </source>
</evidence>
<evidence type="ECO:0000256" key="6">
    <source>
        <dbReference type="SAM" id="MobiDB-lite"/>
    </source>
</evidence>
<comment type="catalytic activity">
    <reaction evidence="5">
        <text>guanosine(9) in tRNA + S-adenosyl-L-methionine = N(1)-methylguanosine(9) in tRNA + S-adenosyl-L-homocysteine + H(+)</text>
        <dbReference type="Rhea" id="RHEA:43156"/>
        <dbReference type="Rhea" id="RHEA-COMP:10367"/>
        <dbReference type="Rhea" id="RHEA-COMP:10368"/>
        <dbReference type="ChEBI" id="CHEBI:15378"/>
        <dbReference type="ChEBI" id="CHEBI:57856"/>
        <dbReference type="ChEBI" id="CHEBI:59789"/>
        <dbReference type="ChEBI" id="CHEBI:73542"/>
        <dbReference type="ChEBI" id="CHEBI:74269"/>
        <dbReference type="EC" id="2.1.1.221"/>
    </reaction>
</comment>
<dbReference type="PANTHER" id="PTHR13563:SF13">
    <property type="entry name" value="TRNA METHYLTRANSFERASE 10 HOMOLOG A"/>
    <property type="match status" value="1"/>
</dbReference>
<dbReference type="RefSeq" id="XP_026673458.1">
    <property type="nucleotide sequence ID" value="XM_026817657.1"/>
</dbReference>
<dbReference type="GO" id="GO:0005654">
    <property type="term" value="C:nucleoplasm"/>
    <property type="evidence" value="ECO:0007669"/>
    <property type="project" value="TreeGrafter"/>
</dbReference>
<name>A0AAJ7S9P8_9HYME</name>
<keyword evidence="2 9" id="KW-0489">Methyltransferase</keyword>
<protein>
    <recommendedName>
        <fullName evidence="1">tRNA (guanine(9)-N(1))-methyltransferase</fullName>
        <ecNumber evidence="1">2.1.1.221</ecNumber>
    </recommendedName>
</protein>
<dbReference type="PANTHER" id="PTHR13563">
    <property type="entry name" value="TRNA (GUANINE-9-) METHYLTRANSFERASE"/>
    <property type="match status" value="1"/>
</dbReference>
<dbReference type="InterPro" id="IPR007356">
    <property type="entry name" value="tRNA_m1G_MeTrfase_euk"/>
</dbReference>
<feature type="domain" description="SAM-dependent MTase TRM10-type" evidence="7">
    <location>
        <begin position="138"/>
        <end position="331"/>
    </location>
</feature>
<evidence type="ECO:0000313" key="9">
    <source>
        <dbReference type="RefSeq" id="XP_026673458.1"/>
    </source>
</evidence>
<dbReference type="InterPro" id="IPR038459">
    <property type="entry name" value="MT_TRM10-typ_sf"/>
</dbReference>